<dbReference type="STRING" id="2094558.A0A314Y5L8"/>
<name>A0A314Y5L8_PRUYE</name>
<feature type="coiled-coil region" evidence="1">
    <location>
        <begin position="680"/>
        <end position="775"/>
    </location>
</feature>
<feature type="coiled-coil region" evidence="1">
    <location>
        <begin position="252"/>
        <end position="314"/>
    </location>
</feature>
<dbReference type="Pfam" id="PF10358">
    <property type="entry name" value="NT-C2"/>
    <property type="match status" value="1"/>
</dbReference>
<feature type="coiled-coil region" evidence="1">
    <location>
        <begin position="584"/>
        <end position="654"/>
    </location>
</feature>
<dbReference type="OrthoDB" id="765176at2759"/>
<feature type="compositionally biased region" description="Basic and acidic residues" evidence="2">
    <location>
        <begin position="235"/>
        <end position="248"/>
    </location>
</feature>
<feature type="coiled-coil region" evidence="1">
    <location>
        <begin position="428"/>
        <end position="547"/>
    </location>
</feature>
<reference evidence="4 5" key="1">
    <citation type="submission" date="2018-02" db="EMBL/GenBank/DDBJ databases">
        <title>Draft genome of wild Prunus yedoensis var. nudiflora.</title>
        <authorList>
            <person name="Baek S."/>
            <person name="Kim J.-H."/>
            <person name="Choi K."/>
            <person name="Kim G.-B."/>
            <person name="Cho A."/>
            <person name="Jang H."/>
            <person name="Shin C.-H."/>
            <person name="Yu H.-J."/>
            <person name="Mun J.-H."/>
        </authorList>
    </citation>
    <scope>NUCLEOTIDE SEQUENCE [LARGE SCALE GENOMIC DNA]</scope>
    <source>
        <strain evidence="5">cv. Jeju island</strain>
        <tissue evidence="4">Leaf</tissue>
    </source>
</reference>
<feature type="coiled-coil region" evidence="1">
    <location>
        <begin position="366"/>
        <end position="400"/>
    </location>
</feature>
<evidence type="ECO:0000256" key="2">
    <source>
        <dbReference type="SAM" id="MobiDB-lite"/>
    </source>
</evidence>
<dbReference type="Proteomes" id="UP000250321">
    <property type="component" value="Unassembled WGS sequence"/>
</dbReference>
<comment type="caution">
    <text evidence="4">The sequence shown here is derived from an EMBL/GenBank/DDBJ whole genome shotgun (WGS) entry which is preliminary data.</text>
</comment>
<dbReference type="AlphaFoldDB" id="A0A314Y5L8"/>
<organism evidence="4 5">
    <name type="scientific">Prunus yedoensis var. nudiflora</name>
    <dbReference type="NCBI Taxonomy" id="2094558"/>
    <lineage>
        <taxon>Eukaryota</taxon>
        <taxon>Viridiplantae</taxon>
        <taxon>Streptophyta</taxon>
        <taxon>Embryophyta</taxon>
        <taxon>Tracheophyta</taxon>
        <taxon>Spermatophyta</taxon>
        <taxon>Magnoliopsida</taxon>
        <taxon>eudicotyledons</taxon>
        <taxon>Gunneridae</taxon>
        <taxon>Pentapetalae</taxon>
        <taxon>rosids</taxon>
        <taxon>fabids</taxon>
        <taxon>Rosales</taxon>
        <taxon>Rosaceae</taxon>
        <taxon>Amygdaloideae</taxon>
        <taxon>Amygdaleae</taxon>
        <taxon>Prunus</taxon>
    </lineage>
</organism>
<feature type="compositionally biased region" description="Polar residues" evidence="2">
    <location>
        <begin position="155"/>
        <end position="213"/>
    </location>
</feature>
<evidence type="ECO:0000256" key="1">
    <source>
        <dbReference type="SAM" id="Coils"/>
    </source>
</evidence>
<evidence type="ECO:0000313" key="4">
    <source>
        <dbReference type="EMBL" id="PQQ01573.1"/>
    </source>
</evidence>
<keyword evidence="1" id="KW-0175">Coiled coil</keyword>
<feature type="coiled-coil region" evidence="1">
    <location>
        <begin position="844"/>
        <end position="885"/>
    </location>
</feature>
<feature type="compositionally biased region" description="Polar residues" evidence="2">
    <location>
        <begin position="223"/>
        <end position="232"/>
    </location>
</feature>
<feature type="region of interest" description="Disordered" evidence="2">
    <location>
        <begin position="141"/>
        <end position="248"/>
    </location>
</feature>
<evidence type="ECO:0000313" key="5">
    <source>
        <dbReference type="Proteomes" id="UP000250321"/>
    </source>
</evidence>
<dbReference type="InterPro" id="IPR019448">
    <property type="entry name" value="NT-C2"/>
</dbReference>
<dbReference type="PANTHER" id="PTHR34452:SF14">
    <property type="entry name" value="MYOSIN HEAVY CHAIN, MUSCLE"/>
    <property type="match status" value="1"/>
</dbReference>
<evidence type="ECO:0000259" key="3">
    <source>
        <dbReference type="PROSITE" id="PS51840"/>
    </source>
</evidence>
<proteinExistence type="predicted"/>
<dbReference type="PANTHER" id="PTHR34452">
    <property type="entry name" value="MYOSIN HEAVY CHAIN-RELATED PROTEIN"/>
    <property type="match status" value="1"/>
</dbReference>
<keyword evidence="5" id="KW-1185">Reference proteome</keyword>
<dbReference type="PROSITE" id="PS51840">
    <property type="entry name" value="C2_NT"/>
    <property type="match status" value="1"/>
</dbReference>
<feature type="domain" description="C2 NT-type" evidence="3">
    <location>
        <begin position="3"/>
        <end position="138"/>
    </location>
</feature>
<dbReference type="EMBL" id="PJQY01001547">
    <property type="protein sequence ID" value="PQQ01573.1"/>
    <property type="molecule type" value="Genomic_DNA"/>
</dbReference>
<sequence>MFKSWSKKKKIKAIFQLQFQATQVPKLKKPALMLSLVPDDVGKPTVKLGKAAVQDGTCIWENPVYESVKLIEESKTGKLKEKIYHFIVSTGSSKAGYLGEASIDFADIVAETEPLTVILPLKFANSGVVLHVTIHRIQEDGDQREIEEDDDPTLSRHSSMDNQNSNWDTDGSNHLSFTENGACDKTTNGHQDAASSLSPLEQNSMPQNGNNGATARKNHMRQKSSLDWSSDGSLFEDKLPTERVQDGSDDSIEKLRNEIAILMRQADLSELELQSLRKQMAKESKQAQNLSRQVISLKEERDALRIECEQLKSSQGRSDGEQVFKKLQPETKDTRDQLEAMKQELNFEKKVRTNLHLQLRKTQDSNSELVLVVKDLEDALEKKKREVSDLSSKLETEKNSKVMGKMFEDENQKSAEKLTKKHSDVQEVESLKLKIRELLSEIDTHEKKREEQDAHIKQLTLDYDLLKQDNYGISLKLDRNQKRLRTEMENERAGYIATIKELESQLERSEETIEKQAHEFAECLISIQELESEVKSLEIELETQAKGFEEKLEAVTCAKVEQEQRAIQAEETLKKTRWNNSVTAERLQEEFRRLSVEMTSKVDENEKQATKALAEANELRQQNRILEEMLQEANEELELIKDQNEVRLQDLVNQIDVKAKHIEQISLELDNKSKLLEHAKKHEEEEHEALSMKMQMLKAEIERLTEENSNSTKQEEEKLRGDLKQMNKLIAENEMRIQCLNVEKDNLEKRFASAKQEAEKTHEELTNMRSLKEEKETTITYLKSEVENLWTQHKEFKDTLYKEALAKESLRKQISQLQGQRKTEDCSEKKLKAATFHTSDENNFTDLLTELTLLKERNKSMEKELKDMQERYSEISLRFAEVEGERQQLVMTVRNLRSNYGIAAGDLILHNQLGNWKLS</sequence>
<protein>
    <submittedName>
        <fullName evidence="4">Myosin-11</fullName>
    </submittedName>
</protein>
<accession>A0A314Y5L8</accession>
<gene>
    <name evidence="4" type="ORF">Pyn_27758</name>
</gene>